<dbReference type="Proteomes" id="UP000280066">
    <property type="component" value="Unassembled WGS sequence"/>
</dbReference>
<accession>A0A3R9M688</accession>
<evidence type="ECO:0000313" key="1">
    <source>
        <dbReference type="EMBL" id="RSK33084.1"/>
    </source>
</evidence>
<reference evidence="1 2" key="1">
    <citation type="submission" date="2018-12" db="EMBL/GenBank/DDBJ databases">
        <authorList>
            <person name="Feng G."/>
            <person name="Zhu H."/>
        </authorList>
    </citation>
    <scope>NUCLEOTIDE SEQUENCE [LARGE SCALE GENOMIC DNA]</scope>
    <source>
        <strain evidence="1 2">9PBR-2</strain>
    </source>
</reference>
<keyword evidence="2" id="KW-1185">Reference proteome</keyword>
<dbReference type="AlphaFoldDB" id="A0A3R9M688"/>
<evidence type="ECO:0000313" key="2">
    <source>
        <dbReference type="Proteomes" id="UP000280066"/>
    </source>
</evidence>
<dbReference type="RefSeq" id="WP_125429365.1">
    <property type="nucleotide sequence ID" value="NZ_RWIS01000006.1"/>
</dbReference>
<dbReference type="EMBL" id="RWIS01000006">
    <property type="protein sequence ID" value="RSK33084.1"/>
    <property type="molecule type" value="Genomic_DNA"/>
</dbReference>
<comment type="caution">
    <text evidence="1">The sequence shown here is derived from an EMBL/GenBank/DDBJ whole genome shotgun (WGS) entry which is preliminary data.</text>
</comment>
<gene>
    <name evidence="1" type="ORF">EI290_10230</name>
</gene>
<proteinExistence type="predicted"/>
<organism evidence="1 2">
    <name type="scientific">Hymenobacter metallilatus</name>
    <dbReference type="NCBI Taxonomy" id="2493666"/>
    <lineage>
        <taxon>Bacteria</taxon>
        <taxon>Pseudomonadati</taxon>
        <taxon>Bacteroidota</taxon>
        <taxon>Cytophagia</taxon>
        <taxon>Cytophagales</taxon>
        <taxon>Hymenobacteraceae</taxon>
        <taxon>Hymenobacter</taxon>
    </lineage>
</organism>
<dbReference type="OrthoDB" id="886749at2"/>
<name>A0A3R9M688_9BACT</name>
<protein>
    <submittedName>
        <fullName evidence="1">DUF2489 domain-containing protein</fullName>
    </submittedName>
</protein>
<sequence length="112" mass="12722">MTNPLKSVSLLRKLVSTARSVTTGQVGLPLGILRLHTILYWLRQQNVTPLSEEDVQVLEAYHAQIIDFPIGDERHNWSLEALQKEDAELQELTALYQPQLMAVLYRIVAEAI</sequence>